<name>A0A1I7K6F5_9BURK</name>
<dbReference type="InterPro" id="IPR030976">
    <property type="entry name" value="Mod_pep_NH_fam"/>
</dbReference>
<organism evidence="1 2">
    <name type="scientific">Pseudoduganella namucuonensis</name>
    <dbReference type="NCBI Taxonomy" id="1035707"/>
    <lineage>
        <taxon>Bacteria</taxon>
        <taxon>Pseudomonadati</taxon>
        <taxon>Pseudomonadota</taxon>
        <taxon>Betaproteobacteria</taxon>
        <taxon>Burkholderiales</taxon>
        <taxon>Oxalobacteraceae</taxon>
        <taxon>Telluria group</taxon>
        <taxon>Pseudoduganella</taxon>
    </lineage>
</organism>
<accession>A0A1I7K6F5</accession>
<dbReference type="RefSeq" id="WP_093556676.1">
    <property type="nucleotide sequence ID" value="NZ_FPBO01000015.1"/>
</dbReference>
<gene>
    <name evidence="1" type="ORF">SAMN05216552_101533</name>
</gene>
<dbReference type="NCBIfam" id="TIGR04509">
    <property type="entry name" value="mod_pep_NH_fam"/>
    <property type="match status" value="1"/>
</dbReference>
<protein>
    <submittedName>
        <fullName evidence="1">Putative modified peptide</fullName>
    </submittedName>
</protein>
<evidence type="ECO:0000313" key="2">
    <source>
        <dbReference type="Proteomes" id="UP000199391"/>
    </source>
</evidence>
<dbReference type="EMBL" id="FPBO01000015">
    <property type="protein sequence ID" value="SFU93015.1"/>
    <property type="molecule type" value="Genomic_DNA"/>
</dbReference>
<dbReference type="NCBIfam" id="NF038399">
    <property type="entry name" value="NH_RiPP_Os17"/>
    <property type="match status" value="1"/>
</dbReference>
<dbReference type="Proteomes" id="UP000199391">
    <property type="component" value="Unassembled WGS sequence"/>
</dbReference>
<dbReference type="AlphaFoldDB" id="A0A1I7K6F5"/>
<reference evidence="2" key="1">
    <citation type="submission" date="2016-10" db="EMBL/GenBank/DDBJ databases">
        <authorList>
            <person name="Varghese N."/>
            <person name="Submissions S."/>
        </authorList>
    </citation>
    <scope>NUCLEOTIDE SEQUENCE [LARGE SCALE GENOMIC DNA]</scope>
    <source>
        <strain evidence="2">CGMCC 1.11014</strain>
    </source>
</reference>
<dbReference type="OrthoDB" id="8779314at2"/>
<evidence type="ECO:0000313" key="1">
    <source>
        <dbReference type="EMBL" id="SFU93015.1"/>
    </source>
</evidence>
<sequence length="84" mass="8877">MTTQPTDSLDTLLDYLASDEAFRERMLGDPVGALGSIGITLDPAQVPAVRSLPSKESIAADRDAIKQKLGGTVGMLPFFLSGKL</sequence>
<keyword evidence="2" id="KW-1185">Reference proteome</keyword>
<proteinExistence type="predicted"/>